<dbReference type="EMBL" id="KB445637">
    <property type="protein sequence ID" value="EMD68998.1"/>
    <property type="molecule type" value="Genomic_DNA"/>
</dbReference>
<sequence length="492" mass="55470">MSEQPLSMEQLETKAFEEVVNLLTKLPTPDETAYDIEKNTVRIFNDSEFSTNYHDIDIEESLSDVRHKMYNNLHSQANWILWNLPLGTVMTLTEHNNTLEKGQSVFDLNNSGRCIDLVGTGKTEAVDLGKMGMEDCIKGFFWRKVDLRMGAFELWDYKMQDTKKNEMGARQIIFLGEWAPDTVHALWNWNMTDRVSSARWNSLVDRQTVTLFEHIDGGGSRYENIKGWGKHKEERDFHNLDFGDKVSSFRWHSITPIKEEVKPIIILPDHSRSTIVTGDKSGTNDGAQILPSKVTIMQSKTREVTVETSDTTAGSVSAELKTTTKAGVEGVATMEVEWTLAVQHSWSHTATTNTKTAKTDAISIEEGFNVSPHCTYTARLEVRVGKLENKLYKTTATRWYKQPVVGSTKDGHLYKRDEPVYVNVSGSLHFTTHLDYHEKEIPKSIVNQAIDQGQKVGNGVVDKGQEKAGELKGKGQKMFGKLTDTGIPGMIF</sequence>
<keyword evidence="2" id="KW-1185">Reference proteome</keyword>
<dbReference type="OMA" id="KTTATRW"/>
<dbReference type="HOGENOM" id="CLU_036315_0_0_1"/>
<dbReference type="Gene3D" id="2.170.15.10">
    <property type="entry name" value="Proaerolysin, chain A, domain 3"/>
    <property type="match status" value="1"/>
</dbReference>
<reference evidence="2" key="2">
    <citation type="journal article" date="2013" name="PLoS Genet.">
        <title>Comparative genome structure, secondary metabolite, and effector coding capacity across Cochliobolus pathogens.</title>
        <authorList>
            <person name="Condon B.J."/>
            <person name="Leng Y."/>
            <person name="Wu D."/>
            <person name="Bushley K.E."/>
            <person name="Ohm R.A."/>
            <person name="Otillar R."/>
            <person name="Martin J."/>
            <person name="Schackwitz W."/>
            <person name="Grimwood J."/>
            <person name="MohdZainudin N."/>
            <person name="Xue C."/>
            <person name="Wang R."/>
            <person name="Manning V.A."/>
            <person name="Dhillon B."/>
            <person name="Tu Z.J."/>
            <person name="Steffenson B.J."/>
            <person name="Salamov A."/>
            <person name="Sun H."/>
            <person name="Lowry S."/>
            <person name="LaButti K."/>
            <person name="Han J."/>
            <person name="Copeland A."/>
            <person name="Lindquist E."/>
            <person name="Barry K."/>
            <person name="Schmutz J."/>
            <person name="Baker S.E."/>
            <person name="Ciuffetti L.M."/>
            <person name="Grigoriev I.V."/>
            <person name="Zhong S."/>
            <person name="Turgeon B.G."/>
        </authorList>
    </citation>
    <scope>NUCLEOTIDE SEQUENCE [LARGE SCALE GENOMIC DNA]</scope>
    <source>
        <strain evidence="2">ND90Pr / ATCC 201652</strain>
    </source>
</reference>
<dbReference type="RefSeq" id="XP_007694461.1">
    <property type="nucleotide sequence ID" value="XM_007696271.1"/>
</dbReference>
<gene>
    <name evidence="1" type="ORF">COCSADRAFT_186022</name>
</gene>
<dbReference type="AlphaFoldDB" id="M2SP67"/>
<dbReference type="GeneID" id="19133542"/>
<dbReference type="SUPFAM" id="SSF56973">
    <property type="entry name" value="Aerolisin/ETX pore-forming domain"/>
    <property type="match status" value="1"/>
</dbReference>
<name>M2SP67_COCSN</name>
<organism evidence="1 2">
    <name type="scientific">Cochliobolus sativus (strain ND90Pr / ATCC 201652)</name>
    <name type="common">Common root rot and spot blotch fungus</name>
    <name type="synonym">Bipolaris sorokiniana</name>
    <dbReference type="NCBI Taxonomy" id="665912"/>
    <lineage>
        <taxon>Eukaryota</taxon>
        <taxon>Fungi</taxon>
        <taxon>Dikarya</taxon>
        <taxon>Ascomycota</taxon>
        <taxon>Pezizomycotina</taxon>
        <taxon>Dothideomycetes</taxon>
        <taxon>Pleosporomycetidae</taxon>
        <taxon>Pleosporales</taxon>
        <taxon>Pleosporineae</taxon>
        <taxon>Pleosporaceae</taxon>
        <taxon>Bipolaris</taxon>
    </lineage>
</organism>
<accession>M2SP67</accession>
<protein>
    <submittedName>
        <fullName evidence="1">Uncharacterized protein</fullName>
    </submittedName>
</protein>
<proteinExistence type="predicted"/>
<evidence type="ECO:0000313" key="2">
    <source>
        <dbReference type="Proteomes" id="UP000016934"/>
    </source>
</evidence>
<reference evidence="1 2" key="1">
    <citation type="journal article" date="2012" name="PLoS Pathog.">
        <title>Diverse lifestyles and strategies of plant pathogenesis encoded in the genomes of eighteen Dothideomycetes fungi.</title>
        <authorList>
            <person name="Ohm R.A."/>
            <person name="Feau N."/>
            <person name="Henrissat B."/>
            <person name="Schoch C.L."/>
            <person name="Horwitz B.A."/>
            <person name="Barry K.W."/>
            <person name="Condon B.J."/>
            <person name="Copeland A.C."/>
            <person name="Dhillon B."/>
            <person name="Glaser F."/>
            <person name="Hesse C.N."/>
            <person name="Kosti I."/>
            <person name="LaButti K."/>
            <person name="Lindquist E.A."/>
            <person name="Lucas S."/>
            <person name="Salamov A.A."/>
            <person name="Bradshaw R.E."/>
            <person name="Ciuffetti L."/>
            <person name="Hamelin R.C."/>
            <person name="Kema G.H.J."/>
            <person name="Lawrence C."/>
            <person name="Scott J.A."/>
            <person name="Spatafora J.W."/>
            <person name="Turgeon B.G."/>
            <person name="de Wit P.J.G.M."/>
            <person name="Zhong S."/>
            <person name="Goodwin S.B."/>
            <person name="Grigoriev I.V."/>
        </authorList>
    </citation>
    <scope>NUCLEOTIDE SEQUENCE [LARGE SCALE GENOMIC DNA]</scope>
    <source>
        <strain evidence="2">ND90Pr / ATCC 201652</strain>
    </source>
</reference>
<dbReference type="OrthoDB" id="4692089at2759"/>
<dbReference type="Proteomes" id="UP000016934">
    <property type="component" value="Unassembled WGS sequence"/>
</dbReference>
<dbReference type="KEGG" id="bsc:COCSADRAFT_186022"/>
<evidence type="ECO:0000313" key="1">
    <source>
        <dbReference type="EMBL" id="EMD68998.1"/>
    </source>
</evidence>